<name>A0ABX7IH57_9ACTO</name>
<dbReference type="Proteomes" id="UP000602653">
    <property type="component" value="Chromosome"/>
</dbReference>
<dbReference type="Pfam" id="PF00583">
    <property type="entry name" value="Acetyltransf_1"/>
    <property type="match status" value="1"/>
</dbReference>
<accession>A0ABX7IH57</accession>
<evidence type="ECO:0000313" key="4">
    <source>
        <dbReference type="EMBL" id="QRV01799.1"/>
    </source>
</evidence>
<evidence type="ECO:0000259" key="3">
    <source>
        <dbReference type="PROSITE" id="PS51186"/>
    </source>
</evidence>
<reference evidence="4 5" key="1">
    <citation type="submission" date="2021-02" db="EMBL/GenBank/DDBJ databases">
        <title>Complete Genome Sequence of Arcanobacterium phocisimile strain DSM 26142T from a harbour seal.</title>
        <authorList>
            <person name="Borowiak M."/>
            <person name="Alssahen M."/>
            <person name="Malorny B."/>
            <person name="Laemmler C."/>
            <person name="Siebert U."/>
            <person name="Ploetz M."/>
            <person name="Abdulmawjood A."/>
        </authorList>
    </citation>
    <scope>NUCLEOTIDE SEQUENCE [LARGE SCALE GENOMIC DNA]</scope>
    <source>
        <strain evidence="4 5">DSM 26142</strain>
    </source>
</reference>
<keyword evidence="1" id="KW-0808">Transferase</keyword>
<gene>
    <name evidence="4" type="ORF">JTE88_06820</name>
</gene>
<evidence type="ECO:0000256" key="2">
    <source>
        <dbReference type="ARBA" id="ARBA00023315"/>
    </source>
</evidence>
<keyword evidence="2" id="KW-0012">Acyltransferase</keyword>
<dbReference type="CDD" id="cd04301">
    <property type="entry name" value="NAT_SF"/>
    <property type="match status" value="1"/>
</dbReference>
<proteinExistence type="predicted"/>
<dbReference type="InterPro" id="IPR016181">
    <property type="entry name" value="Acyl_CoA_acyltransferase"/>
</dbReference>
<dbReference type="InterPro" id="IPR051556">
    <property type="entry name" value="N-term/lysine_N-AcTrnsfr"/>
</dbReference>
<evidence type="ECO:0000313" key="5">
    <source>
        <dbReference type="Proteomes" id="UP000602653"/>
    </source>
</evidence>
<sequence length="170" mass="19159">MSACFVPDDSFPQEIAGFTARRPPVSWARRLADFDHRIFARDAWPEPVWAEELAGDSRTYIALETSPLPLRSFGEIVAVGGVSYYDDGEILTLAVAPEFRRQGVGKHLLNVLLDIADQRGVSRTFLEVRSKHTGVQDMYRAAGFSQIAVRKKYYSDDDAVVMVRESQFRT</sequence>
<dbReference type="Gene3D" id="3.40.630.30">
    <property type="match status" value="1"/>
</dbReference>
<protein>
    <submittedName>
        <fullName evidence="4">GNAT family N-acetyltransferase</fullName>
    </submittedName>
</protein>
<dbReference type="PANTHER" id="PTHR42919:SF8">
    <property type="entry name" value="N-ALPHA-ACETYLTRANSFERASE 50"/>
    <property type="match status" value="1"/>
</dbReference>
<dbReference type="RefSeq" id="WP_204423834.1">
    <property type="nucleotide sequence ID" value="NZ_CP070228.1"/>
</dbReference>
<dbReference type="PANTHER" id="PTHR42919">
    <property type="entry name" value="N-ALPHA-ACETYLTRANSFERASE"/>
    <property type="match status" value="1"/>
</dbReference>
<dbReference type="EMBL" id="CP070228">
    <property type="protein sequence ID" value="QRV01799.1"/>
    <property type="molecule type" value="Genomic_DNA"/>
</dbReference>
<dbReference type="PROSITE" id="PS51186">
    <property type="entry name" value="GNAT"/>
    <property type="match status" value="1"/>
</dbReference>
<dbReference type="SUPFAM" id="SSF55729">
    <property type="entry name" value="Acyl-CoA N-acyltransferases (Nat)"/>
    <property type="match status" value="1"/>
</dbReference>
<organism evidence="4 5">
    <name type="scientific">Arcanobacterium phocisimile</name>
    <dbReference type="NCBI Taxonomy" id="1302235"/>
    <lineage>
        <taxon>Bacteria</taxon>
        <taxon>Bacillati</taxon>
        <taxon>Actinomycetota</taxon>
        <taxon>Actinomycetes</taxon>
        <taxon>Actinomycetales</taxon>
        <taxon>Actinomycetaceae</taxon>
        <taxon>Arcanobacterium</taxon>
    </lineage>
</organism>
<evidence type="ECO:0000256" key="1">
    <source>
        <dbReference type="ARBA" id="ARBA00022679"/>
    </source>
</evidence>
<feature type="domain" description="N-acetyltransferase" evidence="3">
    <location>
        <begin position="18"/>
        <end position="167"/>
    </location>
</feature>
<dbReference type="InterPro" id="IPR000182">
    <property type="entry name" value="GNAT_dom"/>
</dbReference>
<keyword evidence="5" id="KW-1185">Reference proteome</keyword>